<evidence type="ECO:0000256" key="3">
    <source>
        <dbReference type="SAM" id="MobiDB-lite"/>
    </source>
</evidence>
<dbReference type="Pfam" id="PF00990">
    <property type="entry name" value="GGDEF"/>
    <property type="match status" value="1"/>
</dbReference>
<dbReference type="InterPro" id="IPR000160">
    <property type="entry name" value="GGDEF_dom"/>
</dbReference>
<feature type="transmembrane region" description="Helical" evidence="4">
    <location>
        <begin position="82"/>
        <end position="100"/>
    </location>
</feature>
<evidence type="ECO:0000313" key="6">
    <source>
        <dbReference type="EMBL" id="MES1929341.1"/>
    </source>
</evidence>
<dbReference type="EC" id="2.7.7.65" evidence="1"/>
<comment type="catalytic activity">
    <reaction evidence="2">
        <text>2 GTP = 3',3'-c-di-GMP + 2 diphosphate</text>
        <dbReference type="Rhea" id="RHEA:24898"/>
        <dbReference type="ChEBI" id="CHEBI:33019"/>
        <dbReference type="ChEBI" id="CHEBI:37565"/>
        <dbReference type="ChEBI" id="CHEBI:58805"/>
        <dbReference type="EC" id="2.7.7.65"/>
    </reaction>
</comment>
<dbReference type="CDD" id="cd01949">
    <property type="entry name" value="GGDEF"/>
    <property type="match status" value="1"/>
</dbReference>
<feature type="domain" description="GGDEF" evidence="5">
    <location>
        <begin position="254"/>
        <end position="392"/>
    </location>
</feature>
<feature type="transmembrane region" description="Helical" evidence="4">
    <location>
        <begin position="187"/>
        <end position="205"/>
    </location>
</feature>
<dbReference type="InterPro" id="IPR050469">
    <property type="entry name" value="Diguanylate_Cyclase"/>
</dbReference>
<dbReference type="SMART" id="SM00267">
    <property type="entry name" value="GGDEF"/>
    <property type="match status" value="1"/>
</dbReference>
<keyword evidence="4" id="KW-1133">Transmembrane helix</keyword>
<sequence length="417" mass="46251">MQPADAAEQAPTRLIQRQIDRGFASLRFMPALEREFHDYLRQSSRLSRASLIFLAVAGVLSSALIDSTWLGLPFELVGTTRAIQFTVMMPMALICTLLCLRHPTSRSMEVGMLLLFIVMVAGMMGQRVVDSQQGFDLPLELVGVTAVAMFCLSRVRFWIQLPLLLALIVATVLVELTLVSLGNSGNYDMFSTGILFIVAVVAGYSSEYTIRWTWLNATLLRYLSRLDRLTGLLNRHALESTLAGAHAHGQREGKAYAVAMIDIDAFGAYNDHYGHQYGDAALQQVADALADHARRPLDTCGRYGGEEFVLLWMDCGVEQASALAESVREVVERERIAHAESPAAPWVTVSVGLCHVEVEHADAPIESVLREADRALYKAKREGRNRVVSTRYRSDRTDEENSALPQPWPQQASSGRR</sequence>
<dbReference type="NCBIfam" id="TIGR00254">
    <property type="entry name" value="GGDEF"/>
    <property type="match status" value="1"/>
</dbReference>
<evidence type="ECO:0000256" key="2">
    <source>
        <dbReference type="ARBA" id="ARBA00034247"/>
    </source>
</evidence>
<dbReference type="RefSeq" id="WP_353110832.1">
    <property type="nucleotide sequence ID" value="NZ_APND01000002.1"/>
</dbReference>
<dbReference type="PROSITE" id="PS50887">
    <property type="entry name" value="GGDEF"/>
    <property type="match status" value="1"/>
</dbReference>
<accession>A0ABV2B0A6</accession>
<proteinExistence type="predicted"/>
<protein>
    <recommendedName>
        <fullName evidence="1">diguanylate cyclase</fullName>
        <ecNumber evidence="1">2.7.7.65</ecNumber>
    </recommendedName>
</protein>
<feature type="region of interest" description="Disordered" evidence="3">
    <location>
        <begin position="381"/>
        <end position="417"/>
    </location>
</feature>
<dbReference type="SUPFAM" id="SSF55073">
    <property type="entry name" value="Nucleotide cyclase"/>
    <property type="match status" value="1"/>
</dbReference>
<evidence type="ECO:0000259" key="5">
    <source>
        <dbReference type="PROSITE" id="PS50887"/>
    </source>
</evidence>
<evidence type="ECO:0000256" key="4">
    <source>
        <dbReference type="SAM" id="Phobius"/>
    </source>
</evidence>
<gene>
    <name evidence="6" type="ORF">SADO_08792</name>
</gene>
<evidence type="ECO:0000313" key="7">
    <source>
        <dbReference type="Proteomes" id="UP001460888"/>
    </source>
</evidence>
<keyword evidence="4" id="KW-0472">Membrane</keyword>
<organism evidence="6 7">
    <name type="scientific">Salinisphaera dokdonensis CL-ES53</name>
    <dbReference type="NCBI Taxonomy" id="1304272"/>
    <lineage>
        <taxon>Bacteria</taxon>
        <taxon>Pseudomonadati</taxon>
        <taxon>Pseudomonadota</taxon>
        <taxon>Gammaproteobacteria</taxon>
        <taxon>Salinisphaerales</taxon>
        <taxon>Salinisphaeraceae</taxon>
        <taxon>Salinisphaera</taxon>
    </lineage>
</organism>
<evidence type="ECO:0000256" key="1">
    <source>
        <dbReference type="ARBA" id="ARBA00012528"/>
    </source>
</evidence>
<keyword evidence="7" id="KW-1185">Reference proteome</keyword>
<reference evidence="6 7" key="1">
    <citation type="submission" date="2013-03" db="EMBL/GenBank/DDBJ databases">
        <title>Salinisphaera dokdonensis CL-ES53 Genome Sequencing.</title>
        <authorList>
            <person name="Li C."/>
            <person name="Lai Q."/>
            <person name="Shao Z."/>
        </authorList>
    </citation>
    <scope>NUCLEOTIDE SEQUENCE [LARGE SCALE GENOMIC DNA]</scope>
    <source>
        <strain evidence="6 7">CL-ES53</strain>
    </source>
</reference>
<dbReference type="InterPro" id="IPR029787">
    <property type="entry name" value="Nucleotide_cyclase"/>
</dbReference>
<comment type="caution">
    <text evidence="6">The sequence shown here is derived from an EMBL/GenBank/DDBJ whole genome shotgun (WGS) entry which is preliminary data.</text>
</comment>
<feature type="transmembrane region" description="Helical" evidence="4">
    <location>
        <begin position="112"/>
        <end position="129"/>
    </location>
</feature>
<dbReference type="EMBL" id="APND01000002">
    <property type="protein sequence ID" value="MES1929341.1"/>
    <property type="molecule type" value="Genomic_DNA"/>
</dbReference>
<dbReference type="InterPro" id="IPR043128">
    <property type="entry name" value="Rev_trsase/Diguanyl_cyclase"/>
</dbReference>
<dbReference type="PANTHER" id="PTHR45138">
    <property type="entry name" value="REGULATORY COMPONENTS OF SENSORY TRANSDUCTION SYSTEM"/>
    <property type="match status" value="1"/>
</dbReference>
<keyword evidence="4" id="KW-0812">Transmembrane</keyword>
<dbReference type="Gene3D" id="3.30.70.270">
    <property type="match status" value="1"/>
</dbReference>
<dbReference type="Proteomes" id="UP001460888">
    <property type="component" value="Unassembled WGS sequence"/>
</dbReference>
<dbReference type="PANTHER" id="PTHR45138:SF9">
    <property type="entry name" value="DIGUANYLATE CYCLASE DGCM-RELATED"/>
    <property type="match status" value="1"/>
</dbReference>
<feature type="transmembrane region" description="Helical" evidence="4">
    <location>
        <begin position="159"/>
        <end position="181"/>
    </location>
</feature>
<feature type="transmembrane region" description="Helical" evidence="4">
    <location>
        <begin position="51"/>
        <end position="70"/>
    </location>
</feature>
<name>A0ABV2B0A6_9GAMM</name>